<evidence type="ECO:0008006" key="3">
    <source>
        <dbReference type="Google" id="ProtNLM"/>
    </source>
</evidence>
<protein>
    <recommendedName>
        <fullName evidence="3">F5/8 type C domain-containing protein</fullName>
    </recommendedName>
</protein>
<name>A0ABR2H3E6_9EUKA</name>
<sequence length="316" mass="37517">MFVHKIQKSSYQRLLVNDISGAFKIIIQVHYSEKTQDNLEIQKQKQIIINTTVNKARVISRLINEEYLKNSNVNSFVFDLGNLLQNENHKYQIEHIINIFNSLLKSNCDDIVISENHRELFHHIMNILGNGNEMEEQNITSKIIECKYLYNNKLNGIISYIQQMTRDEVDGNNEHLKLTGSGYTYEHPLRNIIRYDKKNIDNYYSIPYNACNPSQEYYVIFNFVNRKVNITGYTIRTPPLIYEYHLLKTWRILGSNDENKWEMIDNKENNNEINNGNRCVYFEINNTGKFYKYIKYEQDGYFLALSAIEFFGYIME</sequence>
<keyword evidence="2" id="KW-1185">Reference proteome</keyword>
<evidence type="ECO:0000313" key="2">
    <source>
        <dbReference type="Proteomes" id="UP001470230"/>
    </source>
</evidence>
<reference evidence="1 2" key="1">
    <citation type="submission" date="2024-04" db="EMBL/GenBank/DDBJ databases">
        <title>Tritrichomonas musculus Genome.</title>
        <authorList>
            <person name="Alves-Ferreira E."/>
            <person name="Grigg M."/>
            <person name="Lorenzi H."/>
            <person name="Galac M."/>
        </authorList>
    </citation>
    <scope>NUCLEOTIDE SEQUENCE [LARGE SCALE GENOMIC DNA]</scope>
    <source>
        <strain evidence="1 2">EAF2021</strain>
    </source>
</reference>
<dbReference type="EMBL" id="JAPFFF010000045">
    <property type="protein sequence ID" value="KAK8840421.1"/>
    <property type="molecule type" value="Genomic_DNA"/>
</dbReference>
<accession>A0ABR2H3E6</accession>
<organism evidence="1 2">
    <name type="scientific">Tritrichomonas musculus</name>
    <dbReference type="NCBI Taxonomy" id="1915356"/>
    <lineage>
        <taxon>Eukaryota</taxon>
        <taxon>Metamonada</taxon>
        <taxon>Parabasalia</taxon>
        <taxon>Tritrichomonadida</taxon>
        <taxon>Tritrichomonadidae</taxon>
        <taxon>Tritrichomonas</taxon>
    </lineage>
</organism>
<proteinExistence type="predicted"/>
<comment type="caution">
    <text evidence="1">The sequence shown here is derived from an EMBL/GenBank/DDBJ whole genome shotgun (WGS) entry which is preliminary data.</text>
</comment>
<dbReference type="Gene3D" id="2.60.120.260">
    <property type="entry name" value="Galactose-binding domain-like"/>
    <property type="match status" value="1"/>
</dbReference>
<dbReference type="Proteomes" id="UP001470230">
    <property type="component" value="Unassembled WGS sequence"/>
</dbReference>
<evidence type="ECO:0000313" key="1">
    <source>
        <dbReference type="EMBL" id="KAK8840421.1"/>
    </source>
</evidence>
<gene>
    <name evidence="1" type="ORF">M9Y10_030625</name>
</gene>